<feature type="compositionally biased region" description="Polar residues" evidence="2">
    <location>
        <begin position="565"/>
        <end position="576"/>
    </location>
</feature>
<feature type="compositionally biased region" description="Polar residues" evidence="2">
    <location>
        <begin position="314"/>
        <end position="331"/>
    </location>
</feature>
<dbReference type="GO" id="GO:0008270">
    <property type="term" value="F:zinc ion binding"/>
    <property type="evidence" value="ECO:0007669"/>
    <property type="project" value="UniProtKB-KW"/>
</dbReference>
<evidence type="ECO:0000313" key="4">
    <source>
        <dbReference type="EMBL" id="CEI38509.1"/>
    </source>
</evidence>
<evidence type="ECO:0000256" key="2">
    <source>
        <dbReference type="SAM" id="MobiDB-lite"/>
    </source>
</evidence>
<evidence type="ECO:0000256" key="1">
    <source>
        <dbReference type="PROSITE-ProRule" id="PRU00047"/>
    </source>
</evidence>
<organism evidence="4 5">
    <name type="scientific">Fusarium venenatum</name>
    <dbReference type="NCBI Taxonomy" id="56646"/>
    <lineage>
        <taxon>Eukaryota</taxon>
        <taxon>Fungi</taxon>
        <taxon>Dikarya</taxon>
        <taxon>Ascomycota</taxon>
        <taxon>Pezizomycotina</taxon>
        <taxon>Sordariomycetes</taxon>
        <taxon>Hypocreomycetidae</taxon>
        <taxon>Hypocreales</taxon>
        <taxon>Nectriaceae</taxon>
        <taxon>Fusarium</taxon>
    </lineage>
</organism>
<reference evidence="5" key="1">
    <citation type="submission" date="2014-10" db="EMBL/GenBank/DDBJ databases">
        <authorList>
            <person name="King R."/>
        </authorList>
    </citation>
    <scope>NUCLEOTIDE SEQUENCE [LARGE SCALE GENOMIC DNA]</scope>
    <source>
        <strain evidence="5">A3/5</strain>
    </source>
</reference>
<dbReference type="GO" id="GO:0003676">
    <property type="term" value="F:nucleic acid binding"/>
    <property type="evidence" value="ECO:0007669"/>
    <property type="project" value="InterPro"/>
</dbReference>
<keyword evidence="1" id="KW-0479">Metal-binding</keyword>
<feature type="compositionally biased region" description="Low complexity" evidence="2">
    <location>
        <begin position="493"/>
        <end position="503"/>
    </location>
</feature>
<keyword evidence="1" id="KW-0862">Zinc</keyword>
<dbReference type="Proteomes" id="UP000245910">
    <property type="component" value="Chromosome IIII"/>
</dbReference>
<protein>
    <recommendedName>
        <fullName evidence="3">CCHC-type domain-containing protein</fullName>
    </recommendedName>
</protein>
<feature type="compositionally biased region" description="Polar residues" evidence="2">
    <location>
        <begin position="371"/>
        <end position="402"/>
    </location>
</feature>
<dbReference type="PROSITE" id="PS50158">
    <property type="entry name" value="ZF_CCHC"/>
    <property type="match status" value="1"/>
</dbReference>
<keyword evidence="1" id="KW-0863">Zinc-finger</keyword>
<dbReference type="InterPro" id="IPR001878">
    <property type="entry name" value="Znf_CCHC"/>
</dbReference>
<feature type="compositionally biased region" description="Polar residues" evidence="2">
    <location>
        <begin position="542"/>
        <end position="555"/>
    </location>
</feature>
<keyword evidence="5" id="KW-1185">Reference proteome</keyword>
<evidence type="ECO:0000259" key="3">
    <source>
        <dbReference type="PROSITE" id="PS50158"/>
    </source>
</evidence>
<feature type="compositionally biased region" description="Polar residues" evidence="2">
    <location>
        <begin position="423"/>
        <end position="439"/>
    </location>
</feature>
<sequence length="640" mass="69764">MQSTLDLLMIQVRQTTNQNRAPDQSNSFAAALELMNSHLEKLRHASSSPNEGIALSFEALPDDPVQVLQEIKNIDETITRRLDAIESRIPRASEPSEIERHIIKFFVRENLPHIREMSKQTLLQTVKKIDGAFAEVMTVHFTDTSPNTKQDAFMILTFHDYDMEQLGRDQIQNFRSQFSLSDVSSMAPNRYWLEILYFVKRGTSPVEIFDGADFLLDNSATTPQSFPCFCHNCGKAGHFAYQCTVDTRCSQCSGPHHPRHCDKKNKAEFKCPNCGGKHGASDPNCRDRDSQKEHRISVIHRANPPAWSRKRRASQVNINNSAAAIDTSQPAPTRGRGRPRKNATVKGTSPQAKGENTAADDSKQRRLPNMFRQQNETLSSQAGPSSRTVASSSRAQITTIDEGQSADADTMDMDYDSEFCQGTDDNSTIGTDSTVGSITSRRSRQKKKSKGKNVAAPPKTTPAIEELVLQGPVSYGSTSSAPTSSAPTPPTLTPSTSTSSTSTPPAPIPSAPRSSVTGGKDADYSANPLGNGEVNVTEPQVPASSLESGDSQVTQALVPAARTTGRIQSQTPTFTGRATRRIHSQTPTPTSRTTGRVTGRIAQPHVSPPESLDLPRSQLLIGSYRSSSPASDYGAKRKRG</sequence>
<feature type="compositionally biased region" description="Basic residues" evidence="2">
    <location>
        <begin position="441"/>
        <end position="451"/>
    </location>
</feature>
<feature type="region of interest" description="Disordered" evidence="2">
    <location>
        <begin position="276"/>
        <end position="640"/>
    </location>
</feature>
<feature type="compositionally biased region" description="Polar residues" evidence="2">
    <location>
        <begin position="584"/>
        <end position="596"/>
    </location>
</feature>
<dbReference type="AlphaFoldDB" id="A0A2L2T0G1"/>
<dbReference type="EMBL" id="LN649232">
    <property type="protein sequence ID" value="CEI38509.1"/>
    <property type="molecule type" value="Genomic_DNA"/>
</dbReference>
<name>A0A2L2T0G1_9HYPO</name>
<accession>A0A2L2T0G1</accession>
<proteinExistence type="predicted"/>
<dbReference type="SMART" id="SM00343">
    <property type="entry name" value="ZnF_C2HC"/>
    <property type="match status" value="1"/>
</dbReference>
<feature type="compositionally biased region" description="Basic and acidic residues" evidence="2">
    <location>
        <begin position="284"/>
        <end position="296"/>
    </location>
</feature>
<feature type="compositionally biased region" description="Low complexity" evidence="2">
    <location>
        <begin position="477"/>
        <end position="486"/>
    </location>
</feature>
<evidence type="ECO:0000313" key="5">
    <source>
        <dbReference type="Proteomes" id="UP000245910"/>
    </source>
</evidence>
<feature type="domain" description="CCHC-type" evidence="3">
    <location>
        <begin position="230"/>
        <end position="243"/>
    </location>
</feature>